<protein>
    <submittedName>
        <fullName evidence="1">Uncharacterized protein</fullName>
    </submittedName>
</protein>
<gene>
    <name evidence="1" type="ORF">BS411_10775</name>
</gene>
<evidence type="ECO:0000313" key="1">
    <source>
        <dbReference type="EMBL" id="PUX22007.1"/>
    </source>
</evidence>
<reference evidence="1" key="1">
    <citation type="submission" date="2016-12" db="EMBL/GenBank/DDBJ databases">
        <title>Analysis of the Molecular Diversity Among Cronobacter Species Isolated from Filth Flies Using a Pan Genomic DNA Microarray.</title>
        <authorList>
            <person name="Pava-Ripoll M."/>
            <person name="Tall B."/>
            <person name="Farber J."/>
            <person name="Fanning S."/>
            <person name="Lehner A."/>
            <person name="Stephan R."/>
            <person name="Pagotto F."/>
            <person name="Iverson C."/>
            <person name="Ziobro G."/>
            <person name="Miller A."/>
            <person name="Pearson R."/>
            <person name="Yan Q."/>
            <person name="Kim M."/>
            <person name="Jeong S."/>
            <person name="Park J."/>
            <person name="Jun S."/>
            <person name="Choi H."/>
            <person name="Chung T."/>
            <person name="Yoo Y."/>
            <person name="Park E."/>
            <person name="Hwang S."/>
            <person name="Lee B."/>
            <person name="Sathyamoorthy V."/>
            <person name="Carter L."/>
            <person name="Mammel M."/>
            <person name="Jackson S."/>
            <person name="Kothary M."/>
            <person name="Patel I."/>
            <person name="Grim C."/>
            <person name="Gopinath G."/>
            <person name="Gangiredla J."/>
            <person name="Chase H."/>
        </authorList>
    </citation>
    <scope>NUCLEOTIDE SEQUENCE [LARGE SCALE GENOMIC DNA]</scope>
    <source>
        <strain evidence="1">MOD1-Sh41s</strain>
    </source>
</reference>
<accession>A0A2T7B4Q8</accession>
<sequence length="76" mass="8345">MSKWLIIQQYGASHFTLSALSATNTSTSARRMIFGWMRVLDAVSMARQQRQGLKLSARNVGTNLKLISSIETGGEA</sequence>
<dbReference type="AlphaFoldDB" id="A0A2T7B4Q8"/>
<comment type="caution">
    <text evidence="1">The sequence shown here is derived from an EMBL/GenBank/DDBJ whole genome shotgun (WGS) entry which is preliminary data.</text>
</comment>
<proteinExistence type="predicted"/>
<dbReference type="EMBL" id="MSAG01000017">
    <property type="protein sequence ID" value="PUX22007.1"/>
    <property type="molecule type" value="Genomic_DNA"/>
</dbReference>
<name>A0A2T7B4Q8_9ENTR</name>
<organism evidence="1">
    <name type="scientific">Cronobacter turicensis</name>
    <dbReference type="NCBI Taxonomy" id="413502"/>
    <lineage>
        <taxon>Bacteria</taxon>
        <taxon>Pseudomonadati</taxon>
        <taxon>Pseudomonadota</taxon>
        <taxon>Gammaproteobacteria</taxon>
        <taxon>Enterobacterales</taxon>
        <taxon>Enterobacteriaceae</taxon>
        <taxon>Cronobacter</taxon>
    </lineage>
</organism>